<evidence type="ECO:0000313" key="3">
    <source>
        <dbReference type="Proteomes" id="UP001291309"/>
    </source>
</evidence>
<feature type="compositionally biased region" description="Basic and acidic residues" evidence="1">
    <location>
        <begin position="33"/>
        <end position="58"/>
    </location>
</feature>
<dbReference type="RefSeq" id="WP_321546685.1">
    <property type="nucleotide sequence ID" value="NZ_JAXIVS010000005.1"/>
</dbReference>
<comment type="caution">
    <text evidence="2">The sequence shown here is derived from an EMBL/GenBank/DDBJ whole genome shotgun (WGS) entry which is preliminary data.</text>
</comment>
<organism evidence="2 3">
    <name type="scientific">Hyalangium rubrum</name>
    <dbReference type="NCBI Taxonomy" id="3103134"/>
    <lineage>
        <taxon>Bacteria</taxon>
        <taxon>Pseudomonadati</taxon>
        <taxon>Myxococcota</taxon>
        <taxon>Myxococcia</taxon>
        <taxon>Myxococcales</taxon>
        <taxon>Cystobacterineae</taxon>
        <taxon>Archangiaceae</taxon>
        <taxon>Hyalangium</taxon>
    </lineage>
</organism>
<name>A0ABU5H3A9_9BACT</name>
<feature type="compositionally biased region" description="Basic and acidic residues" evidence="1">
    <location>
        <begin position="11"/>
        <end position="22"/>
    </location>
</feature>
<dbReference type="Proteomes" id="UP001291309">
    <property type="component" value="Unassembled WGS sequence"/>
</dbReference>
<keyword evidence="3" id="KW-1185">Reference proteome</keyword>
<sequence>MPRGYSYDHFQVPKREPRERATPSDALKAATAKKGEAAPHTESQEGLHYGQDHSETLVRLRAKRQAKATAKKEAPSRGASTKAPTRGGKTVERMATAAKTVVKRVAKKASARKTSKKR</sequence>
<evidence type="ECO:0000313" key="2">
    <source>
        <dbReference type="EMBL" id="MDY7227957.1"/>
    </source>
</evidence>
<feature type="region of interest" description="Disordered" evidence="1">
    <location>
        <begin position="1"/>
        <end position="93"/>
    </location>
</feature>
<gene>
    <name evidence="2" type="ORF">SYV04_16185</name>
</gene>
<dbReference type="EMBL" id="JAXIVS010000005">
    <property type="protein sequence ID" value="MDY7227957.1"/>
    <property type="molecule type" value="Genomic_DNA"/>
</dbReference>
<evidence type="ECO:0000256" key="1">
    <source>
        <dbReference type="SAM" id="MobiDB-lite"/>
    </source>
</evidence>
<protein>
    <submittedName>
        <fullName evidence="2">Uncharacterized protein</fullName>
    </submittedName>
</protein>
<proteinExistence type="predicted"/>
<accession>A0ABU5H3A9</accession>
<reference evidence="2 3" key="1">
    <citation type="submission" date="2023-12" db="EMBL/GenBank/DDBJ databases">
        <title>the genome sequence of Hyalangium sp. s54d21.</title>
        <authorList>
            <person name="Zhang X."/>
        </authorList>
    </citation>
    <scope>NUCLEOTIDE SEQUENCE [LARGE SCALE GENOMIC DNA]</scope>
    <source>
        <strain evidence="3">s54d21</strain>
    </source>
</reference>